<dbReference type="SUPFAM" id="SSF103473">
    <property type="entry name" value="MFS general substrate transporter"/>
    <property type="match status" value="1"/>
</dbReference>
<proteinExistence type="predicted"/>
<keyword evidence="3 6" id="KW-0812">Transmembrane</keyword>
<feature type="domain" description="Major facilitator superfamily (MFS) profile" evidence="7">
    <location>
        <begin position="11"/>
        <end position="446"/>
    </location>
</feature>
<keyword evidence="4 6" id="KW-1133">Transmembrane helix</keyword>
<name>A0A9W6R132_9PSEU</name>
<dbReference type="PANTHER" id="PTHR23501">
    <property type="entry name" value="MAJOR FACILITATOR SUPERFAMILY"/>
    <property type="match status" value="1"/>
</dbReference>
<dbReference type="EMBL" id="BSTI01000004">
    <property type="protein sequence ID" value="GLY65652.1"/>
    <property type="molecule type" value="Genomic_DNA"/>
</dbReference>
<evidence type="ECO:0000313" key="9">
    <source>
        <dbReference type="Proteomes" id="UP001165136"/>
    </source>
</evidence>
<accession>A0A9W6R132</accession>
<evidence type="ECO:0000259" key="7">
    <source>
        <dbReference type="PROSITE" id="PS50850"/>
    </source>
</evidence>
<feature type="transmembrane region" description="Helical" evidence="6">
    <location>
        <begin position="222"/>
        <end position="239"/>
    </location>
</feature>
<evidence type="ECO:0000256" key="3">
    <source>
        <dbReference type="ARBA" id="ARBA00022692"/>
    </source>
</evidence>
<feature type="transmembrane region" description="Helical" evidence="6">
    <location>
        <begin position="388"/>
        <end position="411"/>
    </location>
</feature>
<keyword evidence="5 6" id="KW-0472">Membrane</keyword>
<feature type="transmembrane region" description="Helical" evidence="6">
    <location>
        <begin position="137"/>
        <end position="157"/>
    </location>
</feature>
<feature type="transmembrane region" description="Helical" evidence="6">
    <location>
        <begin position="297"/>
        <end position="318"/>
    </location>
</feature>
<evidence type="ECO:0000313" key="8">
    <source>
        <dbReference type="EMBL" id="GLY65652.1"/>
    </source>
</evidence>
<dbReference type="AlphaFoldDB" id="A0A9W6R132"/>
<evidence type="ECO:0000256" key="1">
    <source>
        <dbReference type="ARBA" id="ARBA00004429"/>
    </source>
</evidence>
<keyword evidence="2" id="KW-0813">Transport</keyword>
<feature type="transmembrane region" description="Helical" evidence="6">
    <location>
        <begin position="260"/>
        <end position="285"/>
    </location>
</feature>
<evidence type="ECO:0000256" key="6">
    <source>
        <dbReference type="SAM" id="Phobius"/>
    </source>
</evidence>
<feature type="transmembrane region" description="Helical" evidence="6">
    <location>
        <begin position="12"/>
        <end position="38"/>
    </location>
</feature>
<dbReference type="GO" id="GO:0022857">
    <property type="term" value="F:transmembrane transporter activity"/>
    <property type="evidence" value="ECO:0007669"/>
    <property type="project" value="InterPro"/>
</dbReference>
<sequence>MLPLPRARNAAFAALLIGMFMAALDTNVVVAALPSLAVDLGIEAAGGVTAAYLLAVAVTTPLHGNLGDRWGRRRMFAASVVVFAAGSLACAVAPTMTVLIGARAVQGVGGGGLIVAAVSAMAELFGRAEMLRRQGWLTAMFAMSSIGGAPLGGLLTAAAGWRAIFLLNLPCCVVALALGLGSVPGRKAARLPFDVAGAVLIAIAGSAIVVLGSNGALASSPLWTLLLVAVAAGAALAFVRVERRAPAPLVPPRLFVDAGLARAVVVTLLSGVALFGGFTYVSLAITGGSGGNPAATGLLLLPMSIGQVFSGSGFAALARRWPRIAAWGRAGLALGVAGSLGMAAIPLLSPSPVRIALTATALALNGAALGLSMQAYTVFAQSRAPKDILGAGMATLTFARQIGGSVGIAAFGWTTVLFDGSGGLSMVFLLAAVALLAGVVIAPRAKHDPPPSLPTGTVAGSGNTSA</sequence>
<comment type="subcellular location">
    <subcellularLocation>
        <location evidence="1">Cell inner membrane</location>
        <topology evidence="1">Multi-pass membrane protein</topology>
    </subcellularLocation>
</comment>
<dbReference type="InterPro" id="IPR011701">
    <property type="entry name" value="MFS"/>
</dbReference>
<keyword evidence="9" id="KW-1185">Reference proteome</keyword>
<protein>
    <submittedName>
        <fullName evidence="8">MFS transporter</fullName>
    </submittedName>
</protein>
<feature type="transmembrane region" description="Helical" evidence="6">
    <location>
        <begin position="195"/>
        <end position="216"/>
    </location>
</feature>
<dbReference type="InterPro" id="IPR020846">
    <property type="entry name" value="MFS_dom"/>
</dbReference>
<feature type="transmembrane region" description="Helical" evidence="6">
    <location>
        <begin position="355"/>
        <end position="376"/>
    </location>
</feature>
<gene>
    <name evidence="8" type="ORF">Atai01_22710</name>
</gene>
<dbReference type="Proteomes" id="UP001165136">
    <property type="component" value="Unassembled WGS sequence"/>
</dbReference>
<evidence type="ECO:0000256" key="5">
    <source>
        <dbReference type="ARBA" id="ARBA00023136"/>
    </source>
</evidence>
<feature type="transmembrane region" description="Helical" evidence="6">
    <location>
        <begin position="163"/>
        <end position="183"/>
    </location>
</feature>
<organism evidence="8 9">
    <name type="scientific">Amycolatopsis taiwanensis</name>
    <dbReference type="NCBI Taxonomy" id="342230"/>
    <lineage>
        <taxon>Bacteria</taxon>
        <taxon>Bacillati</taxon>
        <taxon>Actinomycetota</taxon>
        <taxon>Actinomycetes</taxon>
        <taxon>Pseudonocardiales</taxon>
        <taxon>Pseudonocardiaceae</taxon>
        <taxon>Amycolatopsis</taxon>
    </lineage>
</organism>
<reference evidence="8" key="1">
    <citation type="submission" date="2023-03" db="EMBL/GenBank/DDBJ databases">
        <title>Amycolatopsis taiwanensis NBRC 103393.</title>
        <authorList>
            <person name="Ichikawa N."/>
            <person name="Sato H."/>
            <person name="Tonouchi N."/>
        </authorList>
    </citation>
    <scope>NUCLEOTIDE SEQUENCE</scope>
    <source>
        <strain evidence="8">NBRC 103393</strain>
    </source>
</reference>
<comment type="caution">
    <text evidence="8">The sequence shown here is derived from an EMBL/GenBank/DDBJ whole genome shotgun (WGS) entry which is preliminary data.</text>
</comment>
<evidence type="ECO:0000256" key="2">
    <source>
        <dbReference type="ARBA" id="ARBA00022448"/>
    </source>
</evidence>
<dbReference type="PANTHER" id="PTHR23501:SF191">
    <property type="entry name" value="VACUOLAR BASIC AMINO ACID TRANSPORTER 4"/>
    <property type="match status" value="1"/>
</dbReference>
<feature type="transmembrane region" description="Helical" evidence="6">
    <location>
        <begin position="76"/>
        <end position="102"/>
    </location>
</feature>
<dbReference type="InterPro" id="IPR036259">
    <property type="entry name" value="MFS_trans_sf"/>
</dbReference>
<dbReference type="Gene3D" id="1.20.1250.20">
    <property type="entry name" value="MFS general substrate transporter like domains"/>
    <property type="match status" value="1"/>
</dbReference>
<evidence type="ECO:0000256" key="4">
    <source>
        <dbReference type="ARBA" id="ARBA00022989"/>
    </source>
</evidence>
<dbReference type="Pfam" id="PF07690">
    <property type="entry name" value="MFS_1"/>
    <property type="match status" value="1"/>
</dbReference>
<dbReference type="GO" id="GO:0005886">
    <property type="term" value="C:plasma membrane"/>
    <property type="evidence" value="ECO:0007669"/>
    <property type="project" value="UniProtKB-SubCell"/>
</dbReference>
<feature type="transmembrane region" description="Helical" evidence="6">
    <location>
        <begin position="108"/>
        <end position="125"/>
    </location>
</feature>
<dbReference type="Gene3D" id="1.20.1720.10">
    <property type="entry name" value="Multidrug resistance protein D"/>
    <property type="match status" value="1"/>
</dbReference>
<feature type="transmembrane region" description="Helical" evidence="6">
    <location>
        <begin position="330"/>
        <end position="349"/>
    </location>
</feature>
<dbReference type="PROSITE" id="PS50850">
    <property type="entry name" value="MFS"/>
    <property type="match status" value="1"/>
</dbReference>
<feature type="transmembrane region" description="Helical" evidence="6">
    <location>
        <begin position="423"/>
        <end position="442"/>
    </location>
</feature>
<feature type="transmembrane region" description="Helical" evidence="6">
    <location>
        <begin position="44"/>
        <end position="64"/>
    </location>
</feature>